<feature type="coiled-coil region" evidence="1">
    <location>
        <begin position="37"/>
        <end position="67"/>
    </location>
</feature>
<dbReference type="RefSeq" id="XP_001301844.1">
    <property type="nucleotide sequence ID" value="XM_001301843.1"/>
</dbReference>
<name>A2G1Q4_TRIV3</name>
<accession>A2G1Q4</accession>
<dbReference type="VEuPathDB" id="TrichDB:TVAG_269850"/>
<keyword evidence="1" id="KW-0175">Coiled coil</keyword>
<dbReference type="Proteomes" id="UP000001542">
    <property type="component" value="Unassembled WGS sequence"/>
</dbReference>
<evidence type="ECO:0000313" key="2">
    <source>
        <dbReference type="EMBL" id="EAX88914.1"/>
    </source>
</evidence>
<sequence length="151" mass="17547">MNSVTDGQQNIDQPTIVLEAYPTNSPLSRESHVQLPIEEASGALIEYENEQSQIHEEEQLQTQEEEDFAEIINNNLSHFPMEFAMEMIKKIYQEKSQSEETLSQLYQGLSKLMGDDKIYESFLNEYLTIKHKQMKSEQAARAREGKYKKKP</sequence>
<dbReference type="KEGG" id="tva:4746579"/>
<evidence type="ECO:0000313" key="3">
    <source>
        <dbReference type="Proteomes" id="UP000001542"/>
    </source>
</evidence>
<dbReference type="SMR" id="A2G1Q4"/>
<protein>
    <submittedName>
        <fullName evidence="2">Uncharacterized protein</fullName>
    </submittedName>
</protein>
<reference evidence="2" key="2">
    <citation type="journal article" date="2007" name="Science">
        <title>Draft genome sequence of the sexually transmitted pathogen Trichomonas vaginalis.</title>
        <authorList>
            <person name="Carlton J.M."/>
            <person name="Hirt R.P."/>
            <person name="Silva J.C."/>
            <person name="Delcher A.L."/>
            <person name="Schatz M."/>
            <person name="Zhao Q."/>
            <person name="Wortman J.R."/>
            <person name="Bidwell S.L."/>
            <person name="Alsmark U.C.M."/>
            <person name="Besteiro S."/>
            <person name="Sicheritz-Ponten T."/>
            <person name="Noel C.J."/>
            <person name="Dacks J.B."/>
            <person name="Foster P.G."/>
            <person name="Simillion C."/>
            <person name="Van de Peer Y."/>
            <person name="Miranda-Saavedra D."/>
            <person name="Barton G.J."/>
            <person name="Westrop G.D."/>
            <person name="Mueller S."/>
            <person name="Dessi D."/>
            <person name="Fiori P.L."/>
            <person name="Ren Q."/>
            <person name="Paulsen I."/>
            <person name="Zhang H."/>
            <person name="Bastida-Corcuera F.D."/>
            <person name="Simoes-Barbosa A."/>
            <person name="Brown M.T."/>
            <person name="Hayes R.D."/>
            <person name="Mukherjee M."/>
            <person name="Okumura C.Y."/>
            <person name="Schneider R."/>
            <person name="Smith A.J."/>
            <person name="Vanacova S."/>
            <person name="Villalvazo M."/>
            <person name="Haas B.J."/>
            <person name="Pertea M."/>
            <person name="Feldblyum T.V."/>
            <person name="Utterback T.R."/>
            <person name="Shu C.L."/>
            <person name="Osoegawa K."/>
            <person name="de Jong P.J."/>
            <person name="Hrdy I."/>
            <person name="Horvathova L."/>
            <person name="Zubacova Z."/>
            <person name="Dolezal P."/>
            <person name="Malik S.B."/>
            <person name="Logsdon J.M. Jr."/>
            <person name="Henze K."/>
            <person name="Gupta A."/>
            <person name="Wang C.C."/>
            <person name="Dunne R.L."/>
            <person name="Upcroft J.A."/>
            <person name="Upcroft P."/>
            <person name="White O."/>
            <person name="Salzberg S.L."/>
            <person name="Tang P."/>
            <person name="Chiu C.-H."/>
            <person name="Lee Y.-S."/>
            <person name="Embley T.M."/>
            <person name="Coombs G.H."/>
            <person name="Mottram J.C."/>
            <person name="Tachezy J."/>
            <person name="Fraser-Liggett C.M."/>
            <person name="Johnson P.J."/>
        </authorList>
    </citation>
    <scope>NUCLEOTIDE SEQUENCE [LARGE SCALE GENOMIC DNA]</scope>
    <source>
        <strain evidence="2">G3</strain>
    </source>
</reference>
<proteinExistence type="predicted"/>
<dbReference type="InParanoid" id="A2G1Q4"/>
<organism evidence="2 3">
    <name type="scientific">Trichomonas vaginalis (strain ATCC PRA-98 / G3)</name>
    <dbReference type="NCBI Taxonomy" id="412133"/>
    <lineage>
        <taxon>Eukaryota</taxon>
        <taxon>Metamonada</taxon>
        <taxon>Parabasalia</taxon>
        <taxon>Trichomonadida</taxon>
        <taxon>Trichomonadidae</taxon>
        <taxon>Trichomonas</taxon>
    </lineage>
</organism>
<reference evidence="2" key="1">
    <citation type="submission" date="2006-10" db="EMBL/GenBank/DDBJ databases">
        <authorList>
            <person name="Amadeo P."/>
            <person name="Zhao Q."/>
            <person name="Wortman J."/>
            <person name="Fraser-Liggett C."/>
            <person name="Carlton J."/>
        </authorList>
    </citation>
    <scope>NUCLEOTIDE SEQUENCE</scope>
    <source>
        <strain evidence="2">G3</strain>
    </source>
</reference>
<gene>
    <name evidence="2" type="ORF">TVAG_269850</name>
</gene>
<dbReference type="EMBL" id="DS114253">
    <property type="protein sequence ID" value="EAX88914.1"/>
    <property type="molecule type" value="Genomic_DNA"/>
</dbReference>
<evidence type="ECO:0000256" key="1">
    <source>
        <dbReference type="SAM" id="Coils"/>
    </source>
</evidence>
<dbReference type="AlphaFoldDB" id="A2G1Q4"/>
<keyword evidence="3" id="KW-1185">Reference proteome</keyword>
<dbReference type="VEuPathDB" id="TrichDB:TVAGG3_0913360"/>